<proteinExistence type="predicted"/>
<dbReference type="EMBL" id="JH712080">
    <property type="protein sequence ID" value="EFO27007.1"/>
    <property type="molecule type" value="Genomic_DNA"/>
</dbReference>
<dbReference type="InParanoid" id="A0A1S0U8Y2"/>
<evidence type="ECO:0000313" key="2">
    <source>
        <dbReference type="EMBL" id="EFO27007.1"/>
    </source>
</evidence>
<feature type="compositionally biased region" description="Polar residues" evidence="1">
    <location>
        <begin position="9"/>
        <end position="22"/>
    </location>
</feature>
<organism evidence="2">
    <name type="scientific">Loa loa</name>
    <name type="common">Eye worm</name>
    <name type="synonym">Filaria loa</name>
    <dbReference type="NCBI Taxonomy" id="7209"/>
    <lineage>
        <taxon>Eukaryota</taxon>
        <taxon>Metazoa</taxon>
        <taxon>Ecdysozoa</taxon>
        <taxon>Nematoda</taxon>
        <taxon>Chromadorea</taxon>
        <taxon>Rhabditida</taxon>
        <taxon>Spirurina</taxon>
        <taxon>Spiruromorpha</taxon>
        <taxon>Filarioidea</taxon>
        <taxon>Onchocercidae</taxon>
        <taxon>Loa</taxon>
    </lineage>
</organism>
<accession>A0A1S0U8Y2</accession>
<dbReference type="AlphaFoldDB" id="A0A1S0U8Y2"/>
<dbReference type="GeneID" id="9938855"/>
<dbReference type="CTD" id="9938855"/>
<protein>
    <submittedName>
        <fullName evidence="2">Uncharacterized protein</fullName>
    </submittedName>
</protein>
<evidence type="ECO:0000256" key="1">
    <source>
        <dbReference type="SAM" id="MobiDB-lite"/>
    </source>
</evidence>
<dbReference type="RefSeq" id="XP_003137067.1">
    <property type="nucleotide sequence ID" value="XM_003137019.2"/>
</dbReference>
<feature type="region of interest" description="Disordered" evidence="1">
    <location>
        <begin position="1"/>
        <end position="47"/>
    </location>
</feature>
<dbReference type="KEGG" id="loa:LOAG_01480"/>
<sequence>MINRVMTFPASQTGPANTPTDLNHSKPHPPKGALNDNLRDPLHQNDYQSMEYFHLQSPKR</sequence>
<gene>
    <name evidence="2" type="ORF">LOAG_01480</name>
</gene>
<name>A0A1S0U8Y2_LOALO</name>
<reference evidence="2" key="1">
    <citation type="submission" date="2012-04" db="EMBL/GenBank/DDBJ databases">
        <title>The Genome Sequence of Loa loa.</title>
        <authorList>
            <consortium name="The Broad Institute Genome Sequencing Platform"/>
            <consortium name="Broad Institute Genome Sequencing Center for Infectious Disease"/>
            <person name="Nutman T.B."/>
            <person name="Fink D.L."/>
            <person name="Russ C."/>
            <person name="Young S."/>
            <person name="Zeng Q."/>
            <person name="Gargeya S."/>
            <person name="Alvarado L."/>
            <person name="Berlin A."/>
            <person name="Chapman S.B."/>
            <person name="Chen Z."/>
            <person name="Freedman E."/>
            <person name="Gellesch M."/>
            <person name="Goldberg J."/>
            <person name="Griggs A."/>
            <person name="Gujja S."/>
            <person name="Heilman E.R."/>
            <person name="Heiman D."/>
            <person name="Howarth C."/>
            <person name="Mehta T."/>
            <person name="Neiman D."/>
            <person name="Pearson M."/>
            <person name="Roberts A."/>
            <person name="Saif S."/>
            <person name="Shea T."/>
            <person name="Shenoy N."/>
            <person name="Sisk P."/>
            <person name="Stolte C."/>
            <person name="Sykes S."/>
            <person name="White J."/>
            <person name="Yandava C."/>
            <person name="Haas B."/>
            <person name="Henn M.R."/>
            <person name="Nusbaum C."/>
            <person name="Birren B."/>
        </authorList>
    </citation>
    <scope>NUCLEOTIDE SEQUENCE [LARGE SCALE GENOMIC DNA]</scope>
</reference>